<dbReference type="AlphaFoldDB" id="A0AAV4WFF4"/>
<gene>
    <name evidence="1" type="ORF">CEXT_804831</name>
</gene>
<dbReference type="Proteomes" id="UP001054945">
    <property type="component" value="Unassembled WGS sequence"/>
</dbReference>
<protein>
    <submittedName>
        <fullName evidence="1">Uncharacterized protein</fullName>
    </submittedName>
</protein>
<sequence length="114" mass="13433">MASHTNLNKLEVVQHSAARIITGLRHSCQMTLCFLRDLPPLSMRRTCCLTKIFLTSFYSYYEQHRISTYLHTWTDNRRLKKHSTFFFFFAKSLNPAFSDLRASFFGIPSCWPET</sequence>
<dbReference type="EMBL" id="BPLR01016078">
    <property type="protein sequence ID" value="GIY81083.1"/>
    <property type="molecule type" value="Genomic_DNA"/>
</dbReference>
<accession>A0AAV4WFF4</accession>
<evidence type="ECO:0000313" key="1">
    <source>
        <dbReference type="EMBL" id="GIY81083.1"/>
    </source>
</evidence>
<keyword evidence="2" id="KW-1185">Reference proteome</keyword>
<comment type="caution">
    <text evidence="1">The sequence shown here is derived from an EMBL/GenBank/DDBJ whole genome shotgun (WGS) entry which is preliminary data.</text>
</comment>
<organism evidence="1 2">
    <name type="scientific">Caerostris extrusa</name>
    <name type="common">Bark spider</name>
    <name type="synonym">Caerostris bankana</name>
    <dbReference type="NCBI Taxonomy" id="172846"/>
    <lineage>
        <taxon>Eukaryota</taxon>
        <taxon>Metazoa</taxon>
        <taxon>Ecdysozoa</taxon>
        <taxon>Arthropoda</taxon>
        <taxon>Chelicerata</taxon>
        <taxon>Arachnida</taxon>
        <taxon>Araneae</taxon>
        <taxon>Araneomorphae</taxon>
        <taxon>Entelegynae</taxon>
        <taxon>Araneoidea</taxon>
        <taxon>Araneidae</taxon>
        <taxon>Caerostris</taxon>
    </lineage>
</organism>
<reference evidence="1 2" key="1">
    <citation type="submission" date="2021-06" db="EMBL/GenBank/DDBJ databases">
        <title>Caerostris extrusa draft genome.</title>
        <authorList>
            <person name="Kono N."/>
            <person name="Arakawa K."/>
        </authorList>
    </citation>
    <scope>NUCLEOTIDE SEQUENCE [LARGE SCALE GENOMIC DNA]</scope>
</reference>
<name>A0AAV4WFF4_CAEEX</name>
<proteinExistence type="predicted"/>
<evidence type="ECO:0000313" key="2">
    <source>
        <dbReference type="Proteomes" id="UP001054945"/>
    </source>
</evidence>